<reference evidence="1 2" key="1">
    <citation type="journal article" date="2016" name="J. Microbiol.">
        <title>Dankookia rubra gen. nov., sp. nov., an alphaproteobacterium isolated from sediment of a shallow stream.</title>
        <authorList>
            <person name="Kim W.H."/>
            <person name="Kim D.H."/>
            <person name="Kang K."/>
            <person name="Ahn T.Y."/>
        </authorList>
    </citation>
    <scope>NUCLEOTIDE SEQUENCE [LARGE SCALE GENOMIC DNA]</scope>
    <source>
        <strain evidence="1 2">JCM30602</strain>
    </source>
</reference>
<keyword evidence="2" id="KW-1185">Reference proteome</keyword>
<dbReference type="Proteomes" id="UP000295096">
    <property type="component" value="Unassembled WGS sequence"/>
</dbReference>
<evidence type="ECO:0000313" key="1">
    <source>
        <dbReference type="EMBL" id="TDH60838.1"/>
    </source>
</evidence>
<sequence>MSKAPQPKPALRARVDGRRVLFEVEVDGTACACAISLGALQDISNRRWLRPPDVLPCFTAAQEQIEVAARRKLAGRSAATGGLMNLFSDDFEEEEAPAE</sequence>
<accession>A0A4R5QDX0</accession>
<dbReference type="SUPFAM" id="SSF160272">
    <property type="entry name" value="Shew3726-like"/>
    <property type="match status" value="1"/>
</dbReference>
<dbReference type="InterPro" id="IPR036692">
    <property type="entry name" value="Shew3726-like_sf"/>
</dbReference>
<gene>
    <name evidence="1" type="ORF">E2C06_19645</name>
</gene>
<protein>
    <submittedName>
        <fullName evidence="1">DUF1488 family protein</fullName>
    </submittedName>
</protein>
<comment type="caution">
    <text evidence="1">The sequence shown here is derived from an EMBL/GenBank/DDBJ whole genome shotgun (WGS) entry which is preliminary data.</text>
</comment>
<dbReference type="Pfam" id="PF07369">
    <property type="entry name" value="DUF1488"/>
    <property type="match status" value="1"/>
</dbReference>
<dbReference type="EMBL" id="SMSJ01000030">
    <property type="protein sequence ID" value="TDH60838.1"/>
    <property type="molecule type" value="Genomic_DNA"/>
</dbReference>
<dbReference type="InterPro" id="IPR009962">
    <property type="entry name" value="DUF1488"/>
</dbReference>
<organism evidence="1 2">
    <name type="scientific">Dankookia rubra</name>
    <dbReference type="NCBI Taxonomy" id="1442381"/>
    <lineage>
        <taxon>Bacteria</taxon>
        <taxon>Pseudomonadati</taxon>
        <taxon>Pseudomonadota</taxon>
        <taxon>Alphaproteobacteria</taxon>
        <taxon>Acetobacterales</taxon>
        <taxon>Roseomonadaceae</taxon>
        <taxon>Dankookia</taxon>
    </lineage>
</organism>
<dbReference type="RefSeq" id="WP_133290316.1">
    <property type="nucleotide sequence ID" value="NZ_SMSJ01000030.1"/>
</dbReference>
<proteinExistence type="predicted"/>
<evidence type="ECO:0000313" key="2">
    <source>
        <dbReference type="Proteomes" id="UP000295096"/>
    </source>
</evidence>
<dbReference type="AlphaFoldDB" id="A0A4R5QDX0"/>
<name>A0A4R5QDX0_9PROT</name>
<dbReference type="OrthoDB" id="7273707at2"/>
<dbReference type="Gene3D" id="3.30.160.140">
    <property type="entry name" value="Shew3726-like"/>
    <property type="match status" value="1"/>
</dbReference>